<feature type="transmembrane region" description="Helical" evidence="2">
    <location>
        <begin position="78"/>
        <end position="103"/>
    </location>
</feature>
<protein>
    <submittedName>
        <fullName evidence="3">Uncharacterized protein</fullName>
    </submittedName>
</protein>
<keyword evidence="2" id="KW-0812">Transmembrane</keyword>
<name>A0ABR1YW56_9PEZI</name>
<accession>A0ABR1YW56</accession>
<proteinExistence type="predicted"/>
<dbReference type="EMBL" id="JBBWRZ010000003">
    <property type="protein sequence ID" value="KAK8240432.1"/>
    <property type="molecule type" value="Genomic_DNA"/>
</dbReference>
<keyword evidence="2" id="KW-1133">Transmembrane helix</keyword>
<comment type="caution">
    <text evidence="3">The sequence shown here is derived from an EMBL/GenBank/DDBJ whole genome shotgun (WGS) entry which is preliminary data.</text>
</comment>
<sequence length="302" mass="35033">MPISISTSNPYDFASSFNSDRSPEKPRRRRRSPSRGPSNALNDGRLVAHARPVVAGGNGNMPQARSGQQKSYDFLGPWGLGLVIISWHIFLFVMFHISAHWYVGVPRNTFVPSTANGDYNWVEYLPYAYGSHFRQPLDRLTPNDRYMRAAWRVFDLDMVNVKWADPLKLQPTPEESEGCFLLVNQSKTRLLEIWDPRRGLNWWEPRPKNAEFQETVLYFSVEQLSVVHNILKYAYRDALFLCMTPEKKAQYMYNYNASVEPSPDHYFEILAERQGPNGRLYLESLTNMWRERNESAVEDAAK</sequence>
<feature type="compositionally biased region" description="Polar residues" evidence="1">
    <location>
        <begin position="1"/>
        <end position="20"/>
    </location>
</feature>
<keyword evidence="2" id="KW-0472">Membrane</keyword>
<dbReference type="Proteomes" id="UP001492380">
    <property type="component" value="Unassembled WGS sequence"/>
</dbReference>
<evidence type="ECO:0000256" key="2">
    <source>
        <dbReference type="SAM" id="Phobius"/>
    </source>
</evidence>
<evidence type="ECO:0000313" key="4">
    <source>
        <dbReference type="Proteomes" id="UP001492380"/>
    </source>
</evidence>
<evidence type="ECO:0000256" key="1">
    <source>
        <dbReference type="SAM" id="MobiDB-lite"/>
    </source>
</evidence>
<keyword evidence="4" id="KW-1185">Reference proteome</keyword>
<evidence type="ECO:0000313" key="3">
    <source>
        <dbReference type="EMBL" id="KAK8240432.1"/>
    </source>
</evidence>
<reference evidence="3 4" key="1">
    <citation type="submission" date="2024-04" db="EMBL/GenBank/DDBJ databases">
        <title>Phyllosticta paracitricarpa is synonymous to the EU quarantine fungus P. citricarpa based on phylogenomic analyses.</title>
        <authorList>
            <consortium name="Lawrence Berkeley National Laboratory"/>
            <person name="Van Ingen-Buijs V.A."/>
            <person name="Van Westerhoven A.C."/>
            <person name="Haridas S."/>
            <person name="Skiadas P."/>
            <person name="Martin F."/>
            <person name="Groenewald J.Z."/>
            <person name="Crous P.W."/>
            <person name="Seidl M.F."/>
        </authorList>
    </citation>
    <scope>NUCLEOTIDE SEQUENCE [LARGE SCALE GENOMIC DNA]</scope>
    <source>
        <strain evidence="3 4">CBS 123374</strain>
    </source>
</reference>
<organism evidence="3 4">
    <name type="scientific">Phyllosticta capitalensis</name>
    <dbReference type="NCBI Taxonomy" id="121624"/>
    <lineage>
        <taxon>Eukaryota</taxon>
        <taxon>Fungi</taxon>
        <taxon>Dikarya</taxon>
        <taxon>Ascomycota</taxon>
        <taxon>Pezizomycotina</taxon>
        <taxon>Dothideomycetes</taxon>
        <taxon>Dothideomycetes incertae sedis</taxon>
        <taxon>Botryosphaeriales</taxon>
        <taxon>Phyllostictaceae</taxon>
        <taxon>Phyllosticta</taxon>
    </lineage>
</organism>
<gene>
    <name evidence="3" type="ORF">HDK90DRAFT_183913</name>
</gene>
<feature type="region of interest" description="Disordered" evidence="1">
    <location>
        <begin position="1"/>
        <end position="42"/>
    </location>
</feature>